<accession>A0A8H2PTR6</accession>
<dbReference type="OrthoDB" id="9785340at2"/>
<gene>
    <name evidence="9" type="ORF">FB472_0340</name>
</gene>
<dbReference type="AlphaFoldDB" id="A0A8H2PTR6"/>
<dbReference type="PANTHER" id="PTHR34978">
    <property type="entry name" value="POSSIBLE SENSOR-TRANSDUCER PROTEIN BLAR"/>
    <property type="match status" value="1"/>
</dbReference>
<dbReference type="RefSeq" id="WP_141989374.1">
    <property type="nucleotide sequence ID" value="NZ_VFRA01000001.1"/>
</dbReference>
<dbReference type="GO" id="GO:0046872">
    <property type="term" value="F:metal ion binding"/>
    <property type="evidence" value="ECO:0007669"/>
    <property type="project" value="UniProtKB-KW"/>
</dbReference>
<reference evidence="9 10" key="1">
    <citation type="submission" date="2019-06" db="EMBL/GenBank/DDBJ databases">
        <title>Sequencing the genomes of 1000 actinobacteria strains.</title>
        <authorList>
            <person name="Klenk H.-P."/>
        </authorList>
    </citation>
    <scope>NUCLEOTIDE SEQUENCE [LARGE SCALE GENOMIC DNA]</scope>
    <source>
        <strain evidence="9 10">DSM 21947</strain>
    </source>
</reference>
<keyword evidence="10" id="KW-1185">Reference proteome</keyword>
<keyword evidence="1 6" id="KW-0645">Protease</keyword>
<comment type="similarity">
    <text evidence="6">Belongs to the peptidase M48 family.</text>
</comment>
<feature type="transmembrane region" description="Helical" evidence="7">
    <location>
        <begin position="43"/>
        <end position="63"/>
    </location>
</feature>
<dbReference type="Proteomes" id="UP000316560">
    <property type="component" value="Unassembled WGS sequence"/>
</dbReference>
<keyword evidence="7" id="KW-0472">Membrane</keyword>
<keyword evidence="7" id="KW-0812">Transmembrane</keyword>
<evidence type="ECO:0000313" key="10">
    <source>
        <dbReference type="Proteomes" id="UP000316560"/>
    </source>
</evidence>
<comment type="caution">
    <text evidence="9">The sequence shown here is derived from an EMBL/GenBank/DDBJ whole genome shotgun (WGS) entry which is preliminary data.</text>
</comment>
<keyword evidence="7" id="KW-1133">Transmembrane helix</keyword>
<keyword evidence="5 6" id="KW-0482">Metalloprotease</keyword>
<evidence type="ECO:0000256" key="4">
    <source>
        <dbReference type="ARBA" id="ARBA00022833"/>
    </source>
</evidence>
<organism evidence="9 10">
    <name type="scientific">Rhodoglobus vestalii</name>
    <dbReference type="NCBI Taxonomy" id="193384"/>
    <lineage>
        <taxon>Bacteria</taxon>
        <taxon>Bacillati</taxon>
        <taxon>Actinomycetota</taxon>
        <taxon>Actinomycetes</taxon>
        <taxon>Micrococcales</taxon>
        <taxon>Microbacteriaceae</taxon>
        <taxon>Rhodoglobus</taxon>
    </lineage>
</organism>
<feature type="transmembrane region" description="Helical" evidence="7">
    <location>
        <begin position="296"/>
        <end position="314"/>
    </location>
</feature>
<dbReference type="InterPro" id="IPR001915">
    <property type="entry name" value="Peptidase_M48"/>
</dbReference>
<dbReference type="Gene3D" id="3.30.2010.10">
    <property type="entry name" value="Metalloproteases ('zincins'), catalytic domain"/>
    <property type="match status" value="1"/>
</dbReference>
<name>A0A8H2PTR6_9MICO</name>
<feature type="domain" description="Peptidase M48" evidence="8">
    <location>
        <begin position="149"/>
        <end position="215"/>
    </location>
</feature>
<comment type="cofactor">
    <cofactor evidence="6">
        <name>Zn(2+)</name>
        <dbReference type="ChEBI" id="CHEBI:29105"/>
    </cofactor>
    <text evidence="6">Binds 1 zinc ion per subunit.</text>
</comment>
<dbReference type="Pfam" id="PF01435">
    <property type="entry name" value="Peptidase_M48"/>
    <property type="match status" value="1"/>
</dbReference>
<dbReference type="PANTHER" id="PTHR34978:SF3">
    <property type="entry name" value="SLR0241 PROTEIN"/>
    <property type="match status" value="1"/>
</dbReference>
<evidence type="ECO:0000313" key="9">
    <source>
        <dbReference type="EMBL" id="TQO18817.1"/>
    </source>
</evidence>
<sequence>MTALVVPLLLATTLVATMLAGPKLVRAAAPALMRTPRTAVGLLLATVALWLLASAALSLMLAWLFTGPSVLPTSITGVCQRCIAAATPFPSTSPIDTAVPSAILVFLPAAALMALGGIAVARGARRRRRTAASARDITGRAQRITVYGHRVLMTRDPHPTAFSLPQRHGGIVISDTLIAVLHTHELVAVLAHEREHVHGHHHLVLAALDVLVAPLRWLPLMAAVTNAVPHYLEIAADDAARRSAGTPALAGALLKLGKPQTVGRAGPEPIMAQALLNAAGPDRIGNLVTPPPIRSAIAPIAVIGAVATAFAVVATSVHGPYLYVIAAGCHFPL</sequence>
<evidence type="ECO:0000259" key="8">
    <source>
        <dbReference type="Pfam" id="PF01435"/>
    </source>
</evidence>
<evidence type="ECO:0000256" key="5">
    <source>
        <dbReference type="ARBA" id="ARBA00023049"/>
    </source>
</evidence>
<dbReference type="GO" id="GO:0006508">
    <property type="term" value="P:proteolysis"/>
    <property type="evidence" value="ECO:0007669"/>
    <property type="project" value="UniProtKB-KW"/>
</dbReference>
<keyword evidence="2" id="KW-0479">Metal-binding</keyword>
<keyword evidence="4 6" id="KW-0862">Zinc</keyword>
<evidence type="ECO:0000256" key="1">
    <source>
        <dbReference type="ARBA" id="ARBA00022670"/>
    </source>
</evidence>
<evidence type="ECO:0000256" key="6">
    <source>
        <dbReference type="RuleBase" id="RU003983"/>
    </source>
</evidence>
<dbReference type="InterPro" id="IPR052173">
    <property type="entry name" value="Beta-lactam_resp_regulator"/>
</dbReference>
<dbReference type="EMBL" id="VFRA01000001">
    <property type="protein sequence ID" value="TQO18817.1"/>
    <property type="molecule type" value="Genomic_DNA"/>
</dbReference>
<evidence type="ECO:0000256" key="7">
    <source>
        <dbReference type="SAM" id="Phobius"/>
    </source>
</evidence>
<evidence type="ECO:0000256" key="3">
    <source>
        <dbReference type="ARBA" id="ARBA00022801"/>
    </source>
</evidence>
<evidence type="ECO:0000256" key="2">
    <source>
        <dbReference type="ARBA" id="ARBA00022723"/>
    </source>
</evidence>
<feature type="transmembrane region" description="Helical" evidence="7">
    <location>
        <begin position="101"/>
        <end position="121"/>
    </location>
</feature>
<keyword evidence="3 6" id="KW-0378">Hydrolase</keyword>
<protein>
    <submittedName>
        <fullName evidence="9">Zn-dependent protease with chaperone function</fullName>
    </submittedName>
</protein>
<dbReference type="GO" id="GO:0004222">
    <property type="term" value="F:metalloendopeptidase activity"/>
    <property type="evidence" value="ECO:0007669"/>
    <property type="project" value="InterPro"/>
</dbReference>
<proteinExistence type="inferred from homology"/>